<evidence type="ECO:0000259" key="3">
    <source>
        <dbReference type="PROSITE" id="PS50977"/>
    </source>
</evidence>
<accession>A0ABR8NQ33</accession>
<dbReference type="PROSITE" id="PS50977">
    <property type="entry name" value="HTH_TETR_2"/>
    <property type="match status" value="1"/>
</dbReference>
<proteinExistence type="predicted"/>
<evidence type="ECO:0000313" key="4">
    <source>
        <dbReference type="EMBL" id="MBD3942762.1"/>
    </source>
</evidence>
<dbReference type="EMBL" id="JACXZS010000009">
    <property type="protein sequence ID" value="MBD3942762.1"/>
    <property type="molecule type" value="Genomic_DNA"/>
</dbReference>
<dbReference type="Gene3D" id="1.10.357.10">
    <property type="entry name" value="Tetracycline Repressor, domain 2"/>
    <property type="match status" value="1"/>
</dbReference>
<dbReference type="RefSeq" id="WP_191172380.1">
    <property type="nucleotide sequence ID" value="NZ_JACXZS010000009.1"/>
</dbReference>
<reference evidence="4 5" key="1">
    <citation type="submission" date="2020-09" db="EMBL/GenBank/DDBJ databases">
        <title>Isolation and identification of active actinomycetes.</title>
        <authorList>
            <person name="Li X."/>
        </authorList>
    </citation>
    <scope>NUCLEOTIDE SEQUENCE [LARGE SCALE GENOMIC DNA]</scope>
    <source>
        <strain evidence="4 5">NEAU-LLC</strain>
    </source>
</reference>
<evidence type="ECO:0000313" key="5">
    <source>
        <dbReference type="Proteomes" id="UP000598426"/>
    </source>
</evidence>
<dbReference type="InterPro" id="IPR001647">
    <property type="entry name" value="HTH_TetR"/>
</dbReference>
<sequence>MATTRDRALEAAVRLVGEQGVRALTHARVDADAELPRGSTSNWFRTRDALVAGVVLWIAEHERADMDAAMAPAATPDEVIDVMERMIEDATGRNAVRTRARYALFFEANAAPGAQPTMTAQRSIFVEWTRDRLRMLGAPDPETSAPAVLTTCAGIIVNRLTVAPGLPIRPTLEFVVRAALDGS</sequence>
<keyword evidence="5" id="KW-1185">Reference proteome</keyword>
<protein>
    <submittedName>
        <fullName evidence="4">TetR family transcriptional regulator</fullName>
    </submittedName>
</protein>
<evidence type="ECO:0000256" key="1">
    <source>
        <dbReference type="ARBA" id="ARBA00023125"/>
    </source>
</evidence>
<dbReference type="InterPro" id="IPR041583">
    <property type="entry name" value="TetR_C_31"/>
</dbReference>
<dbReference type="Proteomes" id="UP000598426">
    <property type="component" value="Unassembled WGS sequence"/>
</dbReference>
<dbReference type="Pfam" id="PF17940">
    <property type="entry name" value="TetR_C_31"/>
    <property type="match status" value="1"/>
</dbReference>
<dbReference type="SUPFAM" id="SSF46689">
    <property type="entry name" value="Homeodomain-like"/>
    <property type="match status" value="1"/>
</dbReference>
<evidence type="ECO:0000256" key="2">
    <source>
        <dbReference type="PROSITE-ProRule" id="PRU00335"/>
    </source>
</evidence>
<name>A0ABR8NQ33_9MICO</name>
<feature type="DNA-binding region" description="H-T-H motif" evidence="2">
    <location>
        <begin position="25"/>
        <end position="44"/>
    </location>
</feature>
<keyword evidence="1 2" id="KW-0238">DNA-binding</keyword>
<organism evidence="4 5">
    <name type="scientific">Microbacterium helvum</name>
    <dbReference type="NCBI Taxonomy" id="2773713"/>
    <lineage>
        <taxon>Bacteria</taxon>
        <taxon>Bacillati</taxon>
        <taxon>Actinomycetota</taxon>
        <taxon>Actinomycetes</taxon>
        <taxon>Micrococcales</taxon>
        <taxon>Microbacteriaceae</taxon>
        <taxon>Microbacterium</taxon>
    </lineage>
</organism>
<dbReference type="InterPro" id="IPR009057">
    <property type="entry name" value="Homeodomain-like_sf"/>
</dbReference>
<gene>
    <name evidence="4" type="ORF">IF188_13760</name>
</gene>
<feature type="domain" description="HTH tetR-type" evidence="3">
    <location>
        <begin position="2"/>
        <end position="62"/>
    </location>
</feature>
<comment type="caution">
    <text evidence="4">The sequence shown here is derived from an EMBL/GenBank/DDBJ whole genome shotgun (WGS) entry which is preliminary data.</text>
</comment>